<dbReference type="EMBL" id="JBBWWR010000010">
    <property type="protein sequence ID" value="KAK8960410.1"/>
    <property type="molecule type" value="Genomic_DNA"/>
</dbReference>
<dbReference type="Proteomes" id="UP001412067">
    <property type="component" value="Unassembled WGS sequence"/>
</dbReference>
<evidence type="ECO:0000256" key="2">
    <source>
        <dbReference type="ARBA" id="ARBA00022679"/>
    </source>
</evidence>
<dbReference type="SMART" id="SM00672">
    <property type="entry name" value="CAP10"/>
    <property type="match status" value="1"/>
</dbReference>
<comment type="caution">
    <text evidence="4">The sequence shown here is derived from an EMBL/GenBank/DDBJ whole genome shotgun (WGS) entry which is preliminary data.</text>
</comment>
<gene>
    <name evidence="4" type="ORF">KSP40_PGU020470</name>
</gene>
<dbReference type="Pfam" id="PF05686">
    <property type="entry name" value="Glyco_transf_90"/>
    <property type="match status" value="1"/>
</dbReference>
<dbReference type="InterPro" id="IPR051091">
    <property type="entry name" value="O-Glucosyltr/Glycosyltrsf_90"/>
</dbReference>
<reference evidence="4 5" key="1">
    <citation type="journal article" date="2022" name="Nat. Plants">
        <title>Genomes of leafy and leafless Platanthera orchids illuminate the evolution of mycoheterotrophy.</title>
        <authorList>
            <person name="Li M.H."/>
            <person name="Liu K.W."/>
            <person name="Li Z."/>
            <person name="Lu H.C."/>
            <person name="Ye Q.L."/>
            <person name="Zhang D."/>
            <person name="Wang J.Y."/>
            <person name="Li Y.F."/>
            <person name="Zhong Z.M."/>
            <person name="Liu X."/>
            <person name="Yu X."/>
            <person name="Liu D.K."/>
            <person name="Tu X.D."/>
            <person name="Liu B."/>
            <person name="Hao Y."/>
            <person name="Liao X.Y."/>
            <person name="Jiang Y.T."/>
            <person name="Sun W.H."/>
            <person name="Chen J."/>
            <person name="Chen Y.Q."/>
            <person name="Ai Y."/>
            <person name="Zhai J.W."/>
            <person name="Wu S.S."/>
            <person name="Zhou Z."/>
            <person name="Hsiao Y.Y."/>
            <person name="Wu W.L."/>
            <person name="Chen Y.Y."/>
            <person name="Lin Y.F."/>
            <person name="Hsu J.L."/>
            <person name="Li C.Y."/>
            <person name="Wang Z.W."/>
            <person name="Zhao X."/>
            <person name="Zhong W.Y."/>
            <person name="Ma X.K."/>
            <person name="Ma L."/>
            <person name="Huang J."/>
            <person name="Chen G.Z."/>
            <person name="Huang M.Z."/>
            <person name="Huang L."/>
            <person name="Peng D.H."/>
            <person name="Luo Y.B."/>
            <person name="Zou S.Q."/>
            <person name="Chen S.P."/>
            <person name="Lan S."/>
            <person name="Tsai W.C."/>
            <person name="Van de Peer Y."/>
            <person name="Liu Z.J."/>
        </authorList>
    </citation>
    <scope>NUCLEOTIDE SEQUENCE [LARGE SCALE GENOMIC DNA]</scope>
    <source>
        <strain evidence="4">Lor288</strain>
    </source>
</reference>
<dbReference type="PANTHER" id="PTHR12203">
    <property type="entry name" value="KDEL LYS-ASP-GLU-LEU CONTAINING - RELATED"/>
    <property type="match status" value="1"/>
</dbReference>
<dbReference type="PANTHER" id="PTHR12203:SF35">
    <property type="entry name" value="PROTEIN O-GLUCOSYLTRANSFERASE 1"/>
    <property type="match status" value="1"/>
</dbReference>
<organism evidence="4 5">
    <name type="scientific">Platanthera guangdongensis</name>
    <dbReference type="NCBI Taxonomy" id="2320717"/>
    <lineage>
        <taxon>Eukaryota</taxon>
        <taxon>Viridiplantae</taxon>
        <taxon>Streptophyta</taxon>
        <taxon>Embryophyta</taxon>
        <taxon>Tracheophyta</taxon>
        <taxon>Spermatophyta</taxon>
        <taxon>Magnoliopsida</taxon>
        <taxon>Liliopsida</taxon>
        <taxon>Asparagales</taxon>
        <taxon>Orchidaceae</taxon>
        <taxon>Orchidoideae</taxon>
        <taxon>Orchideae</taxon>
        <taxon>Orchidinae</taxon>
        <taxon>Platanthera</taxon>
    </lineage>
</organism>
<evidence type="ECO:0000259" key="3">
    <source>
        <dbReference type="SMART" id="SM00672"/>
    </source>
</evidence>
<dbReference type="InterPro" id="IPR006598">
    <property type="entry name" value="CAP10"/>
</dbReference>
<protein>
    <recommendedName>
        <fullName evidence="3">Glycosyl transferase CAP10 domain-containing protein</fullName>
    </recommendedName>
</protein>
<evidence type="ECO:0000313" key="4">
    <source>
        <dbReference type="EMBL" id="KAK8960410.1"/>
    </source>
</evidence>
<evidence type="ECO:0000313" key="5">
    <source>
        <dbReference type="Proteomes" id="UP001412067"/>
    </source>
</evidence>
<sequence>MHYSTVTRPSYICSYKIYAEGFAWSVSLKYILSCGSVSLIIDPQYEDFFSRALVAGETYFPVNLTSMCPSILSAVDWGNIHPSQAEAVGKRGQKLMEDLSMDRVYDYMFHLIVEYSKLQDFKPTPPRSAMEVCTNTVMCFADDRQRELLQKSSSSPSPALPCILP</sequence>
<comment type="similarity">
    <text evidence="1">Belongs to the glycosyltransferase 90 family.</text>
</comment>
<name>A0ABR2M9W4_9ASPA</name>
<feature type="domain" description="Glycosyl transferase CAP10" evidence="3">
    <location>
        <begin position="2"/>
        <end position="122"/>
    </location>
</feature>
<evidence type="ECO:0000256" key="1">
    <source>
        <dbReference type="ARBA" id="ARBA00010118"/>
    </source>
</evidence>
<keyword evidence="5" id="KW-1185">Reference proteome</keyword>
<keyword evidence="2" id="KW-0808">Transferase</keyword>
<accession>A0ABR2M9W4</accession>
<proteinExistence type="inferred from homology"/>